<evidence type="ECO:0000313" key="1">
    <source>
        <dbReference type="EMBL" id="KAK9687400.1"/>
    </source>
</evidence>
<organism evidence="1 2">
    <name type="scientific">Popillia japonica</name>
    <name type="common">Japanese beetle</name>
    <dbReference type="NCBI Taxonomy" id="7064"/>
    <lineage>
        <taxon>Eukaryota</taxon>
        <taxon>Metazoa</taxon>
        <taxon>Ecdysozoa</taxon>
        <taxon>Arthropoda</taxon>
        <taxon>Hexapoda</taxon>
        <taxon>Insecta</taxon>
        <taxon>Pterygota</taxon>
        <taxon>Neoptera</taxon>
        <taxon>Endopterygota</taxon>
        <taxon>Coleoptera</taxon>
        <taxon>Polyphaga</taxon>
        <taxon>Scarabaeiformia</taxon>
        <taxon>Scarabaeidae</taxon>
        <taxon>Rutelinae</taxon>
        <taxon>Popillia</taxon>
    </lineage>
</organism>
<proteinExistence type="predicted"/>
<evidence type="ECO:0000313" key="2">
    <source>
        <dbReference type="Proteomes" id="UP001458880"/>
    </source>
</evidence>
<accession>A0AAW1IDC3</accession>
<comment type="caution">
    <text evidence="1">The sequence shown here is derived from an EMBL/GenBank/DDBJ whole genome shotgun (WGS) entry which is preliminary data.</text>
</comment>
<dbReference type="AlphaFoldDB" id="A0AAW1IDC3"/>
<gene>
    <name evidence="1" type="ORF">QE152_g36299</name>
</gene>
<sequence>MSTNSEEISQLKDDVVNMRINYPGLVRKYMKKINKAKIEILENTTYNTEYHSLEIPQFPLEKCDEFIVENTPEKTKAKLKEEIIVMRTLLKRQKCSIASQLE</sequence>
<keyword evidence="2" id="KW-1185">Reference proteome</keyword>
<dbReference type="EMBL" id="JASPKY010000645">
    <property type="protein sequence ID" value="KAK9687400.1"/>
    <property type="molecule type" value="Genomic_DNA"/>
</dbReference>
<reference evidence="1 2" key="1">
    <citation type="journal article" date="2024" name="BMC Genomics">
        <title>De novo assembly and annotation of Popillia japonica's genome with initial clues to its potential as an invasive pest.</title>
        <authorList>
            <person name="Cucini C."/>
            <person name="Boschi S."/>
            <person name="Funari R."/>
            <person name="Cardaioli E."/>
            <person name="Iannotti N."/>
            <person name="Marturano G."/>
            <person name="Paoli F."/>
            <person name="Bruttini M."/>
            <person name="Carapelli A."/>
            <person name="Frati F."/>
            <person name="Nardi F."/>
        </authorList>
    </citation>
    <scope>NUCLEOTIDE SEQUENCE [LARGE SCALE GENOMIC DNA]</scope>
    <source>
        <strain evidence="1">DMR45628</strain>
    </source>
</reference>
<name>A0AAW1IDC3_POPJA</name>
<dbReference type="Proteomes" id="UP001458880">
    <property type="component" value="Unassembled WGS sequence"/>
</dbReference>
<protein>
    <submittedName>
        <fullName evidence="1">Uncharacterized protein</fullName>
    </submittedName>
</protein>